<keyword evidence="3" id="KW-0479">Metal-binding</keyword>
<reference evidence="9" key="2">
    <citation type="submission" date="2025-08" db="UniProtKB">
        <authorList>
            <consortium name="Ensembl"/>
        </authorList>
    </citation>
    <scope>IDENTIFICATION</scope>
</reference>
<dbReference type="InterPro" id="IPR001719">
    <property type="entry name" value="AP_endonuc_2"/>
</dbReference>
<dbReference type="PROSITE" id="PS51432">
    <property type="entry name" value="AP_NUCLEASE_F2_4"/>
    <property type="match status" value="1"/>
</dbReference>
<dbReference type="AlphaFoldDB" id="A0A672FQ27"/>
<keyword evidence="4" id="KW-0227">DNA damage</keyword>
<keyword evidence="5" id="KW-0378">Hydrolase</keyword>
<dbReference type="Ensembl" id="ENSSFAT00005009218.1">
    <property type="protein sequence ID" value="ENSSFAP00005008793.1"/>
    <property type="gene ID" value="ENSSFAG00005005092.1"/>
</dbReference>
<dbReference type="OrthoDB" id="7663182at2759"/>
<dbReference type="PANTHER" id="PTHR21445:SF0">
    <property type="entry name" value="APURINIC-APYRIMIDINIC ENDONUCLEASE"/>
    <property type="match status" value="1"/>
</dbReference>
<evidence type="ECO:0000256" key="3">
    <source>
        <dbReference type="ARBA" id="ARBA00022723"/>
    </source>
</evidence>
<gene>
    <name evidence="9" type="primary">si:ch211-141o9.10</name>
</gene>
<dbReference type="NCBIfam" id="TIGR00587">
    <property type="entry name" value="nfo"/>
    <property type="match status" value="1"/>
</dbReference>
<evidence type="ECO:0000256" key="6">
    <source>
        <dbReference type="ARBA" id="ARBA00022833"/>
    </source>
</evidence>
<evidence type="ECO:0000256" key="2">
    <source>
        <dbReference type="ARBA" id="ARBA00005340"/>
    </source>
</evidence>
<dbReference type="InterPro" id="IPR018246">
    <property type="entry name" value="AP_endonuc_F2_Zn_BS"/>
</dbReference>
<evidence type="ECO:0000259" key="8">
    <source>
        <dbReference type="Pfam" id="PF01261"/>
    </source>
</evidence>
<dbReference type="GO" id="GO:0005739">
    <property type="term" value="C:mitochondrion"/>
    <property type="evidence" value="ECO:0007669"/>
    <property type="project" value="TreeGrafter"/>
</dbReference>
<protein>
    <submittedName>
        <fullName evidence="9">Probable endonuclease 4</fullName>
    </submittedName>
</protein>
<comment type="similarity">
    <text evidence="2">Belongs to the AP endonuclease 2 family.</text>
</comment>
<dbReference type="PROSITE" id="PS00731">
    <property type="entry name" value="AP_NUCLEASE_F2_3"/>
    <property type="match status" value="1"/>
</dbReference>
<dbReference type="HAMAP" id="MF_00152">
    <property type="entry name" value="Nfo"/>
    <property type="match status" value="1"/>
</dbReference>
<evidence type="ECO:0000256" key="1">
    <source>
        <dbReference type="ARBA" id="ARBA00001947"/>
    </source>
</evidence>
<dbReference type="GO" id="GO:0008081">
    <property type="term" value="F:phosphoric diester hydrolase activity"/>
    <property type="evidence" value="ECO:0007669"/>
    <property type="project" value="TreeGrafter"/>
</dbReference>
<reference evidence="9" key="3">
    <citation type="submission" date="2025-09" db="UniProtKB">
        <authorList>
            <consortium name="Ensembl"/>
        </authorList>
    </citation>
    <scope>IDENTIFICATION</scope>
</reference>
<dbReference type="SUPFAM" id="SSF51658">
    <property type="entry name" value="Xylose isomerase-like"/>
    <property type="match status" value="1"/>
</dbReference>
<feature type="domain" description="Xylose isomerase-like TIM barrel" evidence="8">
    <location>
        <begin position="38"/>
        <end position="296"/>
    </location>
</feature>
<dbReference type="CDD" id="cd00019">
    <property type="entry name" value="AP2Ec"/>
    <property type="match status" value="1"/>
</dbReference>
<evidence type="ECO:0000256" key="5">
    <source>
        <dbReference type="ARBA" id="ARBA00022801"/>
    </source>
</evidence>
<dbReference type="FunFam" id="3.20.20.150:FF:000001">
    <property type="entry name" value="Probable endonuclease 4"/>
    <property type="match status" value="1"/>
</dbReference>
<dbReference type="OMA" id="HPGSHLR"/>
<dbReference type="GO" id="GO:0003677">
    <property type="term" value="F:DNA binding"/>
    <property type="evidence" value="ECO:0007669"/>
    <property type="project" value="InterPro"/>
</dbReference>
<dbReference type="SMART" id="SM00518">
    <property type="entry name" value="AP2Ec"/>
    <property type="match status" value="1"/>
</dbReference>
<dbReference type="GO" id="GO:0006284">
    <property type="term" value="P:base-excision repair"/>
    <property type="evidence" value="ECO:0007669"/>
    <property type="project" value="TreeGrafter"/>
</dbReference>
<proteinExistence type="inferred from homology"/>
<evidence type="ECO:0000256" key="7">
    <source>
        <dbReference type="ARBA" id="ARBA00023204"/>
    </source>
</evidence>
<dbReference type="Proteomes" id="UP000472267">
    <property type="component" value="Chromosome 8"/>
</dbReference>
<dbReference type="Pfam" id="PF01261">
    <property type="entry name" value="AP_endonuc_2"/>
    <property type="match status" value="1"/>
</dbReference>
<evidence type="ECO:0000256" key="4">
    <source>
        <dbReference type="ARBA" id="ARBA00022763"/>
    </source>
</evidence>
<reference evidence="9" key="1">
    <citation type="submission" date="2019-06" db="EMBL/GenBank/DDBJ databases">
        <authorList>
            <consortium name="Wellcome Sanger Institute Data Sharing"/>
        </authorList>
    </citation>
    <scope>NUCLEOTIDE SEQUENCE [LARGE SCALE GENOMIC DNA]</scope>
</reference>
<dbReference type="PROSITE" id="PS00729">
    <property type="entry name" value="AP_NUCLEASE_F2_1"/>
    <property type="match status" value="1"/>
</dbReference>
<dbReference type="GO" id="GO:0008270">
    <property type="term" value="F:zinc ion binding"/>
    <property type="evidence" value="ECO:0007669"/>
    <property type="project" value="InterPro"/>
</dbReference>
<dbReference type="InParanoid" id="A0A672FQ27"/>
<comment type="cofactor">
    <cofactor evidence="1">
        <name>Zn(2+)</name>
        <dbReference type="ChEBI" id="CHEBI:29105"/>
    </cofactor>
</comment>
<name>A0A672FQ27_SALFA</name>
<evidence type="ECO:0000313" key="9">
    <source>
        <dbReference type="Ensembl" id="ENSSFAP00005008793.1"/>
    </source>
</evidence>
<dbReference type="GO" id="GO:0003906">
    <property type="term" value="F:DNA-(apurinic or apyrimidinic site) endonuclease activity"/>
    <property type="evidence" value="ECO:0007669"/>
    <property type="project" value="TreeGrafter"/>
</dbReference>
<keyword evidence="10" id="KW-1185">Reference proteome</keyword>
<dbReference type="PANTHER" id="PTHR21445">
    <property type="entry name" value="ENDONUCLEASE IV ENDODEOXYRIBONUCLEASE IV"/>
    <property type="match status" value="1"/>
</dbReference>
<organism evidence="9 10">
    <name type="scientific">Salarias fasciatus</name>
    <name type="common">Jewelled blenny</name>
    <name type="synonym">Blennius fasciatus</name>
    <dbReference type="NCBI Taxonomy" id="181472"/>
    <lineage>
        <taxon>Eukaryota</taxon>
        <taxon>Metazoa</taxon>
        <taxon>Chordata</taxon>
        <taxon>Craniata</taxon>
        <taxon>Vertebrata</taxon>
        <taxon>Euteleostomi</taxon>
        <taxon>Actinopterygii</taxon>
        <taxon>Neopterygii</taxon>
        <taxon>Teleostei</taxon>
        <taxon>Neoteleostei</taxon>
        <taxon>Acanthomorphata</taxon>
        <taxon>Ovalentaria</taxon>
        <taxon>Blenniimorphae</taxon>
        <taxon>Blenniiformes</taxon>
        <taxon>Blennioidei</taxon>
        <taxon>Blenniidae</taxon>
        <taxon>Salariinae</taxon>
        <taxon>Salarias</taxon>
    </lineage>
</organism>
<sequence>MGPKKRRVQKESDSRGNRKYIGAHVGIQGGIWKAVESCTQMGGSSFGLFLGSQRSWKRPPLDPTAADRFRELCTLQGFHPHHILPHGSYLMNCGSPKEDVFEKSQALLVDELNRCSLLGLSLFNFHPGSSLGTITTEQCVEKIAGAINHAHRQTPQVVTVLENMSGQGSTVGGKFSELKGIIDRVRDQSRVGVCLDICHAFAAGHDLAAEGGVKAMLDLFDQEVGLGYLKAMHLNDSKGKLGCNLDRHEDIGKGEIGIAAFRDIMNEPRLDNIPLILETPGRPKFEYAEQIKLLQSLVIENK</sequence>
<dbReference type="InterPro" id="IPR036237">
    <property type="entry name" value="Xyl_isomerase-like_sf"/>
</dbReference>
<keyword evidence="6" id="KW-0862">Zinc</keyword>
<dbReference type="InterPro" id="IPR013022">
    <property type="entry name" value="Xyl_isomerase-like_TIM-brl"/>
</dbReference>
<dbReference type="NCBIfam" id="NF002199">
    <property type="entry name" value="PRK01060.1-4"/>
    <property type="match status" value="1"/>
</dbReference>
<accession>A0A672FQ27</accession>
<dbReference type="GO" id="GO:0005634">
    <property type="term" value="C:nucleus"/>
    <property type="evidence" value="ECO:0007669"/>
    <property type="project" value="TreeGrafter"/>
</dbReference>
<evidence type="ECO:0000313" key="10">
    <source>
        <dbReference type="Proteomes" id="UP000472267"/>
    </source>
</evidence>
<keyword evidence="7" id="KW-0234">DNA repair</keyword>
<dbReference type="Gene3D" id="3.20.20.150">
    <property type="entry name" value="Divalent-metal-dependent TIM barrel enzymes"/>
    <property type="match status" value="1"/>
</dbReference>